<gene>
    <name evidence="1" type="ORF">PAPYR_9491</name>
</gene>
<dbReference type="InterPro" id="IPR011989">
    <property type="entry name" value="ARM-like"/>
</dbReference>
<dbReference type="SUPFAM" id="SSF52047">
    <property type="entry name" value="RNI-like"/>
    <property type="match status" value="1"/>
</dbReference>
<dbReference type="SMART" id="SM00185">
    <property type="entry name" value="ARM"/>
    <property type="match status" value="3"/>
</dbReference>
<dbReference type="InterPro" id="IPR000225">
    <property type="entry name" value="Armadillo"/>
</dbReference>
<protein>
    <submittedName>
        <fullName evidence="1">Uncharacterized protein</fullName>
    </submittedName>
</protein>
<evidence type="ECO:0000313" key="2">
    <source>
        <dbReference type="Proteomes" id="UP001141327"/>
    </source>
</evidence>
<name>A0ABQ8U892_9EUKA</name>
<proteinExistence type="predicted"/>
<comment type="caution">
    <text evidence="1">The sequence shown here is derived from an EMBL/GenBank/DDBJ whole genome shotgun (WGS) entry which is preliminary data.</text>
</comment>
<dbReference type="Gene3D" id="3.80.10.10">
    <property type="entry name" value="Ribonuclease Inhibitor"/>
    <property type="match status" value="1"/>
</dbReference>
<dbReference type="Proteomes" id="UP001141327">
    <property type="component" value="Unassembled WGS sequence"/>
</dbReference>
<organism evidence="1 2">
    <name type="scientific">Paratrimastix pyriformis</name>
    <dbReference type="NCBI Taxonomy" id="342808"/>
    <lineage>
        <taxon>Eukaryota</taxon>
        <taxon>Metamonada</taxon>
        <taxon>Preaxostyla</taxon>
        <taxon>Paratrimastigidae</taxon>
        <taxon>Paratrimastix</taxon>
    </lineage>
</organism>
<dbReference type="InterPro" id="IPR016024">
    <property type="entry name" value="ARM-type_fold"/>
</dbReference>
<reference evidence="1" key="1">
    <citation type="journal article" date="2022" name="bioRxiv">
        <title>Genomics of Preaxostyla Flagellates Illuminates Evolutionary Transitions and the Path Towards Mitochondrial Loss.</title>
        <authorList>
            <person name="Novak L.V.F."/>
            <person name="Treitli S.C."/>
            <person name="Pyrih J."/>
            <person name="Halakuc P."/>
            <person name="Pipaliya S.V."/>
            <person name="Vacek V."/>
            <person name="Brzon O."/>
            <person name="Soukal P."/>
            <person name="Eme L."/>
            <person name="Dacks J.B."/>
            <person name="Karnkowska A."/>
            <person name="Elias M."/>
            <person name="Hampl V."/>
        </authorList>
    </citation>
    <scope>NUCLEOTIDE SEQUENCE</scope>
    <source>
        <strain evidence="1">RCP-MX</strain>
    </source>
</reference>
<evidence type="ECO:0000313" key="1">
    <source>
        <dbReference type="EMBL" id="KAJ4455547.1"/>
    </source>
</evidence>
<dbReference type="EMBL" id="JAPMOS010000103">
    <property type="protein sequence ID" value="KAJ4455547.1"/>
    <property type="molecule type" value="Genomic_DNA"/>
</dbReference>
<dbReference type="SUPFAM" id="SSF48371">
    <property type="entry name" value="ARM repeat"/>
    <property type="match status" value="1"/>
</dbReference>
<sequence length="984" mass="104526">MEYVLKTPTGETLFRVVLPLNLNGSTNEGLRITTESGLAGPLAPAQVLVGLLSRPDVVSQPAAITNLLGAVAVLCGDAATRAALCQAGIAAPLVGLLASGPEDPALIRELLRAIITLADAPECRPALVQAGAAPVFVKMLAAFADRTTATAAPALAELLLRLVALFATPDDQPALARVVDALVAQVPSKADAVFDDASSPDPIPALTPNSALALMATDPMYRPSFVRATSALVRQLTVASADPGTVLKLLRAIAHLAATPECRPALMEAGAADLLAGLLTSNPSVATGSPGLAKTLIWAAASLADASPEIGRLLAAECFRAGSLLSTWISNCNEPWSPPAPQLIKALAALGPPRFRLHPDVAVLTMPLPESSAPPPVRPSIDILHLLEGLPAELLGILCAASEDPLRTYLTLIGLSHRLRAALRGTPTELAFMGDPDRRMEVIALIPTTDALAAIVGPCRGLRRLALQIPLYEFRTPESVEPPARLDEAFAGHDQLATLELPVAGPFQFQQLVPRILGHLPALRSLHVAAKSGSIDLAPVAAQLTHFTGTGSNQTPCLPALHNLHELRLSGDLPAGLMAALSNNKDTLGSLSLEINDFDEVNRLVAALAAMPHLTRLELESDPATCLDLCNVLPPLLPSLQHLSLRTGFFFTGTHPVPAMVQLNSPCLRTLLLMKRGSYRVNGQSVLALDCPALEELALPAGLFSRLELRCPMLRSFEGPAQDPAKYHLQCCASNLVRVGLHTFPGSKDRPDHTAAWLAAAPRLRQYRSDALCPAPDALWASRTLTRLRVRLPVAAFPLRLPPQLARLKVDINDSTETPAGMLAVAGPGLRFLTMRSGPQYCRLSFDCPALEVLRLEMPRLRAFRMEDGTAPPPLRSLAIGLAPRHKDKALDLDPAPLLDFLSRHGAMLQSVSLPPFNVFPGWPQLAAVLGRLPRLTVLRLSSLQDGLMALACPHLRQLILKHKQASGMVVLDCPALSCLSVFS</sequence>
<dbReference type="Gene3D" id="1.25.10.10">
    <property type="entry name" value="Leucine-rich Repeat Variant"/>
    <property type="match status" value="2"/>
</dbReference>
<keyword evidence="2" id="KW-1185">Reference proteome</keyword>
<dbReference type="InterPro" id="IPR032675">
    <property type="entry name" value="LRR_dom_sf"/>
</dbReference>
<accession>A0ABQ8U892</accession>